<feature type="region of interest" description="Disordered" evidence="6">
    <location>
        <begin position="250"/>
        <end position="270"/>
    </location>
</feature>
<feature type="compositionally biased region" description="Polar residues" evidence="6">
    <location>
        <begin position="403"/>
        <end position="414"/>
    </location>
</feature>
<evidence type="ECO:0000256" key="7">
    <source>
        <dbReference type="SAM" id="Phobius"/>
    </source>
</evidence>
<evidence type="ECO:0000256" key="2">
    <source>
        <dbReference type="ARBA" id="ARBA00022692"/>
    </source>
</evidence>
<feature type="domain" description="Rhodopsin" evidence="8">
    <location>
        <begin position="97"/>
        <end position="224"/>
    </location>
</feature>
<dbReference type="InterPro" id="IPR049326">
    <property type="entry name" value="Rhodopsin_dom_fungi"/>
</dbReference>
<organism evidence="9 10">
    <name type="scientific">Monilinia laxa</name>
    <name type="common">Brown rot fungus</name>
    <name type="synonym">Sclerotinia laxa</name>
    <dbReference type="NCBI Taxonomy" id="61186"/>
    <lineage>
        <taxon>Eukaryota</taxon>
        <taxon>Fungi</taxon>
        <taxon>Dikarya</taxon>
        <taxon>Ascomycota</taxon>
        <taxon>Pezizomycotina</taxon>
        <taxon>Leotiomycetes</taxon>
        <taxon>Helotiales</taxon>
        <taxon>Sclerotiniaceae</taxon>
        <taxon>Monilinia</taxon>
    </lineage>
</organism>
<keyword evidence="10" id="KW-1185">Reference proteome</keyword>
<feature type="transmembrane region" description="Helical" evidence="7">
    <location>
        <begin position="91"/>
        <end position="108"/>
    </location>
</feature>
<evidence type="ECO:0000313" key="9">
    <source>
        <dbReference type="EMBL" id="KAB8299059.1"/>
    </source>
</evidence>
<dbReference type="EMBL" id="VIGI01000006">
    <property type="protein sequence ID" value="KAB8299059.1"/>
    <property type="molecule type" value="Genomic_DNA"/>
</dbReference>
<dbReference type="OrthoDB" id="3936451at2759"/>
<reference evidence="9 10" key="1">
    <citation type="submission" date="2019-06" db="EMBL/GenBank/DDBJ databases">
        <title>Genome Sequence of the Brown Rot Fungal Pathogen Monilinia laxa.</title>
        <authorList>
            <person name="De Miccolis Angelini R.M."/>
            <person name="Landi L."/>
            <person name="Abate D."/>
            <person name="Pollastro S."/>
            <person name="Romanazzi G."/>
            <person name="Faretra F."/>
        </authorList>
    </citation>
    <scope>NUCLEOTIDE SEQUENCE [LARGE SCALE GENOMIC DNA]</scope>
    <source>
        <strain evidence="9 10">Mlax316</strain>
    </source>
</reference>
<keyword evidence="2 7" id="KW-0812">Transmembrane</keyword>
<dbReference type="GO" id="GO:0016020">
    <property type="term" value="C:membrane"/>
    <property type="evidence" value="ECO:0007669"/>
    <property type="project" value="UniProtKB-SubCell"/>
</dbReference>
<dbReference type="AlphaFoldDB" id="A0A5N6K8D7"/>
<evidence type="ECO:0000259" key="8">
    <source>
        <dbReference type="Pfam" id="PF20684"/>
    </source>
</evidence>
<feature type="transmembrane region" description="Helical" evidence="7">
    <location>
        <begin position="12"/>
        <end position="30"/>
    </location>
</feature>
<feature type="transmembrane region" description="Helical" evidence="7">
    <location>
        <begin position="160"/>
        <end position="180"/>
    </location>
</feature>
<dbReference type="Proteomes" id="UP000326757">
    <property type="component" value="Unassembled WGS sequence"/>
</dbReference>
<protein>
    <recommendedName>
        <fullName evidence="8">Rhodopsin domain-containing protein</fullName>
    </recommendedName>
</protein>
<evidence type="ECO:0000256" key="3">
    <source>
        <dbReference type="ARBA" id="ARBA00022989"/>
    </source>
</evidence>
<feature type="region of interest" description="Disordered" evidence="6">
    <location>
        <begin position="398"/>
        <end position="449"/>
    </location>
</feature>
<comment type="caution">
    <text evidence="9">The sequence shown here is derived from an EMBL/GenBank/DDBJ whole genome shotgun (WGS) entry which is preliminary data.</text>
</comment>
<feature type="region of interest" description="Disordered" evidence="6">
    <location>
        <begin position="286"/>
        <end position="312"/>
    </location>
</feature>
<keyword evidence="4 7" id="KW-0472">Membrane</keyword>
<evidence type="ECO:0000256" key="5">
    <source>
        <dbReference type="ARBA" id="ARBA00038359"/>
    </source>
</evidence>
<evidence type="ECO:0000313" key="10">
    <source>
        <dbReference type="Proteomes" id="UP000326757"/>
    </source>
</evidence>
<gene>
    <name evidence="9" type="ORF">EYC80_001184</name>
</gene>
<evidence type="ECO:0000256" key="6">
    <source>
        <dbReference type="SAM" id="MobiDB-lite"/>
    </source>
</evidence>
<dbReference type="Pfam" id="PF20684">
    <property type="entry name" value="Fung_rhodopsin"/>
    <property type="match status" value="1"/>
</dbReference>
<accession>A0A5N6K8D7</accession>
<evidence type="ECO:0000256" key="4">
    <source>
        <dbReference type="ARBA" id="ARBA00023136"/>
    </source>
</evidence>
<feature type="compositionally biased region" description="Basic and acidic residues" evidence="6">
    <location>
        <begin position="415"/>
        <end position="428"/>
    </location>
</feature>
<comment type="similarity">
    <text evidence="5">Belongs to the SAT4 family.</text>
</comment>
<dbReference type="InterPro" id="IPR052337">
    <property type="entry name" value="SAT4-like"/>
</dbReference>
<evidence type="ECO:0000256" key="1">
    <source>
        <dbReference type="ARBA" id="ARBA00004141"/>
    </source>
</evidence>
<dbReference type="PANTHER" id="PTHR33048:SF96">
    <property type="entry name" value="INTEGRAL MEMBRANE PROTEIN"/>
    <property type="match status" value="1"/>
</dbReference>
<proteinExistence type="inferred from homology"/>
<dbReference type="PANTHER" id="PTHR33048">
    <property type="entry name" value="PTH11-LIKE INTEGRAL MEMBRANE PROTEIN (AFU_ORTHOLOGUE AFUA_5G11245)"/>
    <property type="match status" value="1"/>
</dbReference>
<feature type="compositionally biased region" description="Polar residues" evidence="6">
    <location>
        <begin position="288"/>
        <end position="311"/>
    </location>
</feature>
<keyword evidence="3 7" id="KW-1133">Transmembrane helix</keyword>
<name>A0A5N6K8D7_MONLA</name>
<comment type="subcellular location">
    <subcellularLocation>
        <location evidence="1">Membrane</location>
        <topology evidence="1">Multi-pass membrane protein</topology>
    </subcellularLocation>
</comment>
<feature type="transmembrane region" description="Helical" evidence="7">
    <location>
        <begin position="128"/>
        <end position="148"/>
    </location>
</feature>
<feature type="transmembrane region" description="Helical" evidence="7">
    <location>
        <begin position="192"/>
        <end position="214"/>
    </location>
</feature>
<sequence length="449" mass="49900">MAKDRGSEIAVTLGVFVGLSWLFVFLRCIVRSCITRSWKLDDSLLAVSLALYTLYGAIGIRSVKFGSGQHTDQVSLEEVSKALQAWWFDEILYALITFFCSPIDYFWNQYKGTVGSCLNVNIVSGVSIAHSAVGFAVDWTLGLLPIWVMWNVKISTRLKFLVAGVLSLGLLAGVATLVRIPLIKNLTRADDFLYATADVAIWSTIEPGLGIIAFSGATLRPLLRYFFPNTFSSLSPEEFIGQNIQPSRTTYTERPHHHYNSNSISNKRSYTYRNSNSTYTTFDKDSRASSYLSPTNTVFDSTRSSQSTVGTLTGKEKYASMSTIREVAISDFGNREEDEETIVGEDREGDGKNKNIGVQVMAKEVHDENEEMNISTIVRGPGRSLTNSMVEPIEEIEWPLGSGSESAETLTDSRTSNKERPLRTRSDSTRTLISPRRSTFPARDSSDIV</sequence>